<gene>
    <name evidence="2" type="ORF">CUNI_LOCUS13414</name>
</gene>
<protein>
    <submittedName>
        <fullName evidence="2">Uncharacterized protein</fullName>
    </submittedName>
</protein>
<reference evidence="2" key="1">
    <citation type="submission" date="2021-04" db="EMBL/GenBank/DDBJ databases">
        <authorList>
            <consortium name="Molecular Ecology Group"/>
        </authorList>
    </citation>
    <scope>NUCLEOTIDE SEQUENCE</scope>
</reference>
<dbReference type="Proteomes" id="UP000678393">
    <property type="component" value="Unassembled WGS sequence"/>
</dbReference>
<feature type="signal peptide" evidence="1">
    <location>
        <begin position="1"/>
        <end position="18"/>
    </location>
</feature>
<comment type="caution">
    <text evidence="2">The sequence shown here is derived from an EMBL/GenBank/DDBJ whole genome shotgun (WGS) entry which is preliminary data.</text>
</comment>
<feature type="chain" id="PRO_5035941112" evidence="1">
    <location>
        <begin position="19"/>
        <end position="154"/>
    </location>
</feature>
<evidence type="ECO:0000313" key="3">
    <source>
        <dbReference type="Proteomes" id="UP000678393"/>
    </source>
</evidence>
<dbReference type="AlphaFoldDB" id="A0A8S3ZKS7"/>
<sequence>MWMIIHLGSVLTVVGTLCQKIILETQLNKSPCTTGLRTDSADRYFVSGTVAVNVAEYLAIGWNSKMFFIVDSKTSDGIQRKTYTCYISLNTTDCNPDLTEDCYCSDVDSVTGEVHFVLNLKALILISKGIGRVSWRYNVSTVMFSNNVTLPGMY</sequence>
<evidence type="ECO:0000313" key="2">
    <source>
        <dbReference type="EMBL" id="CAG5127856.1"/>
    </source>
</evidence>
<accession>A0A8S3ZKS7</accession>
<organism evidence="2 3">
    <name type="scientific">Candidula unifasciata</name>
    <dbReference type="NCBI Taxonomy" id="100452"/>
    <lineage>
        <taxon>Eukaryota</taxon>
        <taxon>Metazoa</taxon>
        <taxon>Spiralia</taxon>
        <taxon>Lophotrochozoa</taxon>
        <taxon>Mollusca</taxon>
        <taxon>Gastropoda</taxon>
        <taxon>Heterobranchia</taxon>
        <taxon>Euthyneura</taxon>
        <taxon>Panpulmonata</taxon>
        <taxon>Eupulmonata</taxon>
        <taxon>Stylommatophora</taxon>
        <taxon>Helicina</taxon>
        <taxon>Helicoidea</taxon>
        <taxon>Geomitridae</taxon>
        <taxon>Candidula</taxon>
    </lineage>
</organism>
<keyword evidence="3" id="KW-1185">Reference proteome</keyword>
<feature type="non-terminal residue" evidence="2">
    <location>
        <position position="1"/>
    </location>
</feature>
<proteinExistence type="predicted"/>
<dbReference type="EMBL" id="CAJHNH020002823">
    <property type="protein sequence ID" value="CAG5127856.1"/>
    <property type="molecule type" value="Genomic_DNA"/>
</dbReference>
<keyword evidence="1" id="KW-0732">Signal</keyword>
<name>A0A8S3ZKS7_9EUPU</name>
<evidence type="ECO:0000256" key="1">
    <source>
        <dbReference type="SAM" id="SignalP"/>
    </source>
</evidence>